<organism evidence="1 2">
    <name type="scientific">Gluconobacter frateurii NRIC 0228</name>
    <dbReference type="NCBI Taxonomy" id="1307946"/>
    <lineage>
        <taxon>Bacteria</taxon>
        <taxon>Pseudomonadati</taxon>
        <taxon>Pseudomonadota</taxon>
        <taxon>Alphaproteobacteria</taxon>
        <taxon>Acetobacterales</taxon>
        <taxon>Acetobacteraceae</taxon>
        <taxon>Gluconobacter</taxon>
    </lineage>
</organism>
<protein>
    <submittedName>
        <fullName evidence="1">Uncharacterized protein</fullName>
    </submittedName>
</protein>
<dbReference type="EMBL" id="BAQW01000004">
    <property type="protein sequence ID" value="GBR09549.1"/>
    <property type="molecule type" value="Genomic_DNA"/>
</dbReference>
<dbReference type="Proteomes" id="UP001061070">
    <property type="component" value="Unassembled WGS sequence"/>
</dbReference>
<accession>A0ABQ0Q929</accession>
<sequence>MIDRVVVQSETLNRSRRRFLGRVFSGAAVGLSLASLPGCSTSTSADGAKTLTIDVDELVSYGTAVLSAGKTVVGIAQLSSLIGATQAAAITSLLTTVQTGLSNFETYAGTSLSLTLSTGSVPDVVTSLLADIQQLATLLSSVASDYAAQLGASLVSEITTAASAISTIAAAFKAAISSVTLTKAQRLALTRPAMTRYQVSYEGVRAARLVRLRR</sequence>
<gene>
    <name evidence="1" type="ORF">AA0228_0714</name>
</gene>
<comment type="caution">
    <text evidence="1">The sequence shown here is derived from an EMBL/GenBank/DDBJ whole genome shotgun (WGS) entry which is preliminary data.</text>
</comment>
<name>A0ABQ0Q929_9PROT</name>
<keyword evidence="2" id="KW-1185">Reference proteome</keyword>
<evidence type="ECO:0000313" key="1">
    <source>
        <dbReference type="EMBL" id="GBR09549.1"/>
    </source>
</evidence>
<proteinExistence type="predicted"/>
<evidence type="ECO:0000313" key="2">
    <source>
        <dbReference type="Proteomes" id="UP001061070"/>
    </source>
</evidence>
<dbReference type="RefSeq" id="WP_099181492.1">
    <property type="nucleotide sequence ID" value="NZ_BAQW01000004.1"/>
</dbReference>
<reference evidence="1" key="1">
    <citation type="submission" date="2013-04" db="EMBL/GenBank/DDBJ databases">
        <title>The genome sequencing project of 58 acetic acid bacteria.</title>
        <authorList>
            <person name="Okamoto-Kainuma A."/>
            <person name="Ishikawa M."/>
            <person name="Umino S."/>
            <person name="Koizumi Y."/>
            <person name="Shiwa Y."/>
            <person name="Yoshikawa H."/>
            <person name="Matsutani M."/>
            <person name="Matsushita K."/>
        </authorList>
    </citation>
    <scope>NUCLEOTIDE SEQUENCE</scope>
    <source>
        <strain evidence="1">NRIC 0228</strain>
    </source>
</reference>